<dbReference type="EMBL" id="CP043617">
    <property type="protein sequence ID" value="QFR48838.1"/>
    <property type="molecule type" value="Genomic_DNA"/>
</dbReference>
<dbReference type="Pfam" id="PF12838">
    <property type="entry name" value="Fer4_7"/>
    <property type="match status" value="1"/>
</dbReference>
<evidence type="ECO:0000259" key="4">
    <source>
        <dbReference type="PROSITE" id="PS51379"/>
    </source>
</evidence>
<dbReference type="InterPro" id="IPR017896">
    <property type="entry name" value="4Fe4S_Fe-S-bd"/>
</dbReference>
<keyword evidence="3" id="KW-0411">Iron-sulfur</keyword>
<dbReference type="OrthoDB" id="289202at2"/>
<dbReference type="GO" id="GO:0051536">
    <property type="term" value="F:iron-sulfur cluster binding"/>
    <property type="evidence" value="ECO:0007669"/>
    <property type="project" value="UniProtKB-KW"/>
</dbReference>
<sequence length="126" mass="14062">MSVIITDSCINCDTCIDECPATAIVSADDSPIVDAQYVYVKPEKCIECVDASVPKCAYVCPTEGAIVWDMPYTAEYNDYFLQGHEDGKYNIRIHKKLGIFSPEKKPKPFRESISIADREAGMEVEI</sequence>
<proteinExistence type="predicted"/>
<gene>
    <name evidence="5" type="ORF">FJR48_03515</name>
</gene>
<dbReference type="PROSITE" id="PS00198">
    <property type="entry name" value="4FE4S_FER_1"/>
    <property type="match status" value="1"/>
</dbReference>
<dbReference type="Proteomes" id="UP000326944">
    <property type="component" value="Chromosome"/>
</dbReference>
<organism evidence="5 6">
    <name type="scientific">Sulfurimonas lithotrophica</name>
    <dbReference type="NCBI Taxonomy" id="2590022"/>
    <lineage>
        <taxon>Bacteria</taxon>
        <taxon>Pseudomonadati</taxon>
        <taxon>Campylobacterota</taxon>
        <taxon>Epsilonproteobacteria</taxon>
        <taxon>Campylobacterales</taxon>
        <taxon>Sulfurimonadaceae</taxon>
        <taxon>Sulfurimonas</taxon>
    </lineage>
</organism>
<evidence type="ECO:0000256" key="1">
    <source>
        <dbReference type="ARBA" id="ARBA00022723"/>
    </source>
</evidence>
<keyword evidence="1" id="KW-0479">Metal-binding</keyword>
<feature type="domain" description="4Fe-4S ferredoxin-type" evidence="4">
    <location>
        <begin position="1"/>
        <end position="29"/>
    </location>
</feature>
<evidence type="ECO:0000256" key="3">
    <source>
        <dbReference type="ARBA" id="ARBA00023014"/>
    </source>
</evidence>
<keyword evidence="6" id="KW-1185">Reference proteome</keyword>
<dbReference type="PROSITE" id="PS51379">
    <property type="entry name" value="4FE4S_FER_2"/>
    <property type="match status" value="2"/>
</dbReference>
<dbReference type="Gene3D" id="3.30.70.20">
    <property type="match status" value="1"/>
</dbReference>
<feature type="domain" description="4Fe-4S ferredoxin-type" evidence="4">
    <location>
        <begin position="36"/>
        <end position="71"/>
    </location>
</feature>
<dbReference type="SUPFAM" id="SSF54862">
    <property type="entry name" value="4Fe-4S ferredoxins"/>
    <property type="match status" value="1"/>
</dbReference>
<evidence type="ECO:0000256" key="2">
    <source>
        <dbReference type="ARBA" id="ARBA00023004"/>
    </source>
</evidence>
<protein>
    <submittedName>
        <fullName evidence="5">4Fe-4S dicluster domain-containing protein</fullName>
    </submittedName>
</protein>
<accession>A0A5P8NZG7</accession>
<dbReference type="GO" id="GO:0046872">
    <property type="term" value="F:metal ion binding"/>
    <property type="evidence" value="ECO:0007669"/>
    <property type="project" value="UniProtKB-KW"/>
</dbReference>
<dbReference type="InterPro" id="IPR017900">
    <property type="entry name" value="4Fe4S_Fe_S_CS"/>
</dbReference>
<keyword evidence="2" id="KW-0408">Iron</keyword>
<dbReference type="RefSeq" id="WP_152306781.1">
    <property type="nucleotide sequence ID" value="NZ_CP043617.1"/>
</dbReference>
<dbReference type="AlphaFoldDB" id="A0A5P8NZG7"/>
<dbReference type="KEGG" id="sulg:FJR48_03515"/>
<reference evidence="5 6" key="1">
    <citation type="submission" date="2019-09" db="EMBL/GenBank/DDBJ databases">
        <title>Sulfurimonas gotlandica sp. nov., a chemoautotrophic and psychrotolerant epsilonproteobacterium isolated from a pelagic redoxcline, and an emended description of the genus Sulfurimonas.</title>
        <authorList>
            <person name="Wang S."/>
            <person name="Jiang L."/>
            <person name="Shao S."/>
        </authorList>
    </citation>
    <scope>NUCLEOTIDE SEQUENCE [LARGE SCALE GENOMIC DNA]</scope>
    <source>
        <strain evidence="5 6">GYSZ_1</strain>
    </source>
</reference>
<evidence type="ECO:0000313" key="5">
    <source>
        <dbReference type="EMBL" id="QFR48838.1"/>
    </source>
</evidence>
<evidence type="ECO:0000313" key="6">
    <source>
        <dbReference type="Proteomes" id="UP000326944"/>
    </source>
</evidence>
<name>A0A5P8NZG7_9BACT</name>